<gene>
    <name evidence="2" type="ordered locus">SpiGrapes_0374</name>
</gene>
<dbReference type="SUPFAM" id="SSF49899">
    <property type="entry name" value="Concanavalin A-like lectins/glucanases"/>
    <property type="match status" value="1"/>
</dbReference>
<dbReference type="GO" id="GO:0008233">
    <property type="term" value="F:peptidase activity"/>
    <property type="evidence" value="ECO:0007669"/>
    <property type="project" value="UniProtKB-KW"/>
</dbReference>
<keyword evidence="3" id="KW-1185">Reference proteome</keyword>
<feature type="signal peptide" evidence="1">
    <location>
        <begin position="1"/>
        <end position="22"/>
    </location>
</feature>
<dbReference type="AlphaFoldDB" id="G8QVJ9"/>
<evidence type="ECO:0000313" key="3">
    <source>
        <dbReference type="Proteomes" id="UP000005632"/>
    </source>
</evidence>
<organism evidence="2 3">
    <name type="scientific">Sphaerochaeta pleomorpha (strain ATCC BAA-1885 / DSM 22778 / Grapes)</name>
    <dbReference type="NCBI Taxonomy" id="158190"/>
    <lineage>
        <taxon>Bacteria</taxon>
        <taxon>Pseudomonadati</taxon>
        <taxon>Spirochaetota</taxon>
        <taxon>Spirochaetia</taxon>
        <taxon>Spirochaetales</taxon>
        <taxon>Sphaerochaetaceae</taxon>
        <taxon>Sphaerochaeta</taxon>
    </lineage>
</organism>
<name>G8QVJ9_SPHPG</name>
<dbReference type="Gene3D" id="2.60.120.200">
    <property type="match status" value="1"/>
</dbReference>
<dbReference type="STRING" id="158190.SpiGrapes_0374"/>
<dbReference type="KEGG" id="sgp:SpiGrapes_0374"/>
<dbReference type="Proteomes" id="UP000005632">
    <property type="component" value="Chromosome"/>
</dbReference>
<dbReference type="eggNOG" id="COG2273">
    <property type="taxonomic scope" value="Bacteria"/>
</dbReference>
<accession>G8QVJ9</accession>
<dbReference type="InterPro" id="IPR013320">
    <property type="entry name" value="ConA-like_dom_sf"/>
</dbReference>
<dbReference type="EMBL" id="CP003155">
    <property type="protein sequence ID" value="AEV28232.1"/>
    <property type="molecule type" value="Genomic_DNA"/>
</dbReference>
<dbReference type="GO" id="GO:0006508">
    <property type="term" value="P:proteolysis"/>
    <property type="evidence" value="ECO:0007669"/>
    <property type="project" value="UniProtKB-KW"/>
</dbReference>
<evidence type="ECO:0000256" key="1">
    <source>
        <dbReference type="SAM" id="SignalP"/>
    </source>
</evidence>
<reference evidence="2 3" key="1">
    <citation type="submission" date="2011-11" db="EMBL/GenBank/DDBJ databases">
        <title>Complete sequence of Spirochaeta sp. grapes.</title>
        <authorList>
            <consortium name="US DOE Joint Genome Institute"/>
            <person name="Lucas S."/>
            <person name="Han J."/>
            <person name="Lapidus A."/>
            <person name="Cheng J.-F."/>
            <person name="Goodwin L."/>
            <person name="Pitluck S."/>
            <person name="Peters L."/>
            <person name="Ovchinnikova G."/>
            <person name="Munk A.C."/>
            <person name="Detter J.C."/>
            <person name="Han C."/>
            <person name="Tapia R."/>
            <person name="Land M."/>
            <person name="Hauser L."/>
            <person name="Kyrpides N."/>
            <person name="Ivanova N."/>
            <person name="Pagani I."/>
            <person name="Ritalahtilisa K."/>
            <person name="Loeffler F."/>
            <person name="Woyke T."/>
        </authorList>
    </citation>
    <scope>NUCLEOTIDE SEQUENCE [LARGE SCALE GENOMIC DNA]</scope>
    <source>
        <strain evidence="3">ATCC BAA-1885 / DSM 22778 / Grapes</strain>
    </source>
</reference>
<protein>
    <submittedName>
        <fullName evidence="2">Membrane-bound serine protease (ClpP class)</fullName>
    </submittedName>
</protein>
<feature type="chain" id="PRO_5003515157" evidence="1">
    <location>
        <begin position="23"/>
        <end position="243"/>
    </location>
</feature>
<keyword evidence="2" id="KW-0645">Protease</keyword>
<keyword evidence="2" id="KW-0378">Hydrolase</keyword>
<evidence type="ECO:0000313" key="2">
    <source>
        <dbReference type="EMBL" id="AEV28232.1"/>
    </source>
</evidence>
<proteinExistence type="predicted"/>
<dbReference type="RefSeq" id="WP_014269081.1">
    <property type="nucleotide sequence ID" value="NC_016633.1"/>
</dbReference>
<dbReference type="HOGENOM" id="CLU_076451_1_0_12"/>
<dbReference type="OrthoDB" id="370098at2"/>
<keyword evidence="1" id="KW-0732">Signal</keyword>
<sequence>MRIKGQAFVLLFSLAFPLLLGAAPREITFKGEIWQVKSSDSKIAPGPNYWSDADDQVWVDTEGMHLTIKRKYGRWQCSEVNTKGITGYGTYTFVVDSSFATYDPNVVAGFFTWDSQKEEANREIDIEFAAWGQSTGTRGQFVVQPYTTDDRIVTFDPQMQGTYSTHRIVWTPDTIIFSSYHGEVNPDEQASKLNLMQQWQFTGKPPSSGNAHFRINLWLFQGKKPLAPASLTIKSFSFQQWEG</sequence>